<name>A0ACB9ICE0_9ASTR</name>
<comment type="caution">
    <text evidence="1">The sequence shown here is derived from an EMBL/GenBank/DDBJ whole genome shotgun (WGS) entry which is preliminary data.</text>
</comment>
<reference evidence="2" key="1">
    <citation type="journal article" date="2022" name="Mol. Ecol. Resour.">
        <title>The genomes of chicory, endive, great burdock and yacon provide insights into Asteraceae palaeo-polyploidization history and plant inulin production.</title>
        <authorList>
            <person name="Fan W."/>
            <person name="Wang S."/>
            <person name="Wang H."/>
            <person name="Wang A."/>
            <person name="Jiang F."/>
            <person name="Liu H."/>
            <person name="Zhao H."/>
            <person name="Xu D."/>
            <person name="Zhang Y."/>
        </authorList>
    </citation>
    <scope>NUCLEOTIDE SEQUENCE [LARGE SCALE GENOMIC DNA]</scope>
    <source>
        <strain evidence="2">cv. Yunnan</strain>
    </source>
</reference>
<organism evidence="1 2">
    <name type="scientific">Smallanthus sonchifolius</name>
    <dbReference type="NCBI Taxonomy" id="185202"/>
    <lineage>
        <taxon>Eukaryota</taxon>
        <taxon>Viridiplantae</taxon>
        <taxon>Streptophyta</taxon>
        <taxon>Embryophyta</taxon>
        <taxon>Tracheophyta</taxon>
        <taxon>Spermatophyta</taxon>
        <taxon>Magnoliopsida</taxon>
        <taxon>eudicotyledons</taxon>
        <taxon>Gunneridae</taxon>
        <taxon>Pentapetalae</taxon>
        <taxon>asterids</taxon>
        <taxon>campanulids</taxon>
        <taxon>Asterales</taxon>
        <taxon>Asteraceae</taxon>
        <taxon>Asteroideae</taxon>
        <taxon>Heliantheae alliance</taxon>
        <taxon>Millerieae</taxon>
        <taxon>Smallanthus</taxon>
    </lineage>
</organism>
<keyword evidence="2" id="KW-1185">Reference proteome</keyword>
<dbReference type="EMBL" id="CM042026">
    <property type="protein sequence ID" value="KAI3805180.1"/>
    <property type="molecule type" value="Genomic_DNA"/>
</dbReference>
<evidence type="ECO:0000313" key="1">
    <source>
        <dbReference type="EMBL" id="KAI3805180.1"/>
    </source>
</evidence>
<sequence>MDHDQYAHGNQPNQATVGQPRGYNQWDQTQTTIWDQARADHEEMMQRMNQMEENQRQIDRCHIFDRERYQQQLYEYFERVRHAMNLQRGQGFQPIPTIIDYSRATTTDQINLPPYPGLPPPMHWPQDFRPGDPQPQNPFDKSTVARNLWLLIFYPPPDPSQ</sequence>
<evidence type="ECO:0000313" key="2">
    <source>
        <dbReference type="Proteomes" id="UP001056120"/>
    </source>
</evidence>
<accession>A0ACB9ICE0</accession>
<proteinExistence type="predicted"/>
<reference evidence="1 2" key="2">
    <citation type="journal article" date="2022" name="Mol. Ecol. Resour.">
        <title>The genomes of chicory, endive, great burdock and yacon provide insights into Asteraceae paleo-polyploidization history and plant inulin production.</title>
        <authorList>
            <person name="Fan W."/>
            <person name="Wang S."/>
            <person name="Wang H."/>
            <person name="Wang A."/>
            <person name="Jiang F."/>
            <person name="Liu H."/>
            <person name="Zhao H."/>
            <person name="Xu D."/>
            <person name="Zhang Y."/>
        </authorList>
    </citation>
    <scope>NUCLEOTIDE SEQUENCE [LARGE SCALE GENOMIC DNA]</scope>
    <source>
        <strain evidence="2">cv. Yunnan</strain>
        <tissue evidence="1">Leaves</tissue>
    </source>
</reference>
<protein>
    <submittedName>
        <fullName evidence="1">Uncharacterized protein</fullName>
    </submittedName>
</protein>
<gene>
    <name evidence="1" type="ORF">L1987_27316</name>
</gene>
<dbReference type="Proteomes" id="UP001056120">
    <property type="component" value="Linkage Group LG09"/>
</dbReference>